<keyword evidence="2" id="KW-0472">Membrane</keyword>
<keyword evidence="2" id="KW-1133">Transmembrane helix</keyword>
<dbReference type="InParanoid" id="C1E7H2"/>
<dbReference type="GeneID" id="8244361"/>
<evidence type="ECO:0000256" key="1">
    <source>
        <dbReference type="SAM" id="MobiDB-lite"/>
    </source>
</evidence>
<gene>
    <name evidence="3" type="ORF">MICPUN_108359</name>
</gene>
<dbReference type="PANTHER" id="PTHR33471">
    <property type="entry name" value="ATP-DEPENDENT ZINC METALLOPROTEASE-RELATED"/>
    <property type="match status" value="1"/>
</dbReference>
<feature type="region of interest" description="Disordered" evidence="1">
    <location>
        <begin position="15"/>
        <end position="34"/>
    </location>
</feature>
<evidence type="ECO:0000313" key="3">
    <source>
        <dbReference type="EMBL" id="ACO64332.1"/>
    </source>
</evidence>
<feature type="transmembrane region" description="Helical" evidence="2">
    <location>
        <begin position="172"/>
        <end position="191"/>
    </location>
</feature>
<dbReference type="GO" id="GO:0004222">
    <property type="term" value="F:metalloendopeptidase activity"/>
    <property type="evidence" value="ECO:0007669"/>
    <property type="project" value="InterPro"/>
</dbReference>
<dbReference type="Proteomes" id="UP000002009">
    <property type="component" value="Chromosome 6"/>
</dbReference>
<reference evidence="3 4" key="1">
    <citation type="journal article" date="2009" name="Science">
        <title>Green evolution and dynamic adaptations revealed by genomes of the marine picoeukaryotes Micromonas.</title>
        <authorList>
            <person name="Worden A.Z."/>
            <person name="Lee J.H."/>
            <person name="Mock T."/>
            <person name="Rouze P."/>
            <person name="Simmons M.P."/>
            <person name="Aerts A.L."/>
            <person name="Allen A.E."/>
            <person name="Cuvelier M.L."/>
            <person name="Derelle E."/>
            <person name="Everett M.V."/>
            <person name="Foulon E."/>
            <person name="Grimwood J."/>
            <person name="Gundlach H."/>
            <person name="Henrissat B."/>
            <person name="Napoli C."/>
            <person name="McDonald S.M."/>
            <person name="Parker M.S."/>
            <person name="Rombauts S."/>
            <person name="Salamov A."/>
            <person name="Von Dassow P."/>
            <person name="Badger J.H."/>
            <person name="Coutinho P.M."/>
            <person name="Demir E."/>
            <person name="Dubchak I."/>
            <person name="Gentemann C."/>
            <person name="Eikrem W."/>
            <person name="Gready J.E."/>
            <person name="John U."/>
            <person name="Lanier W."/>
            <person name="Lindquist E.A."/>
            <person name="Lucas S."/>
            <person name="Mayer K.F."/>
            <person name="Moreau H."/>
            <person name="Not F."/>
            <person name="Otillar R."/>
            <person name="Panaud O."/>
            <person name="Pangilinan J."/>
            <person name="Paulsen I."/>
            <person name="Piegu B."/>
            <person name="Poliakov A."/>
            <person name="Robbens S."/>
            <person name="Schmutz J."/>
            <person name="Toulza E."/>
            <person name="Wyss T."/>
            <person name="Zelensky A."/>
            <person name="Zhou K."/>
            <person name="Armbrust E.V."/>
            <person name="Bhattacharya D."/>
            <person name="Goodenough U.W."/>
            <person name="Van de Peer Y."/>
            <person name="Grigoriev I.V."/>
        </authorList>
    </citation>
    <scope>NUCLEOTIDE SEQUENCE [LARGE SCALE GENOMIC DNA]</scope>
    <source>
        <strain evidence="4">RCC299 / NOUM17</strain>
    </source>
</reference>
<dbReference type="RefSeq" id="XP_002503074.1">
    <property type="nucleotide sequence ID" value="XM_002503028.1"/>
</dbReference>
<accession>C1E7H2</accession>
<dbReference type="KEGG" id="mis:MICPUN_108359"/>
<dbReference type="GO" id="GO:0006508">
    <property type="term" value="P:proteolysis"/>
    <property type="evidence" value="ECO:0007669"/>
    <property type="project" value="InterPro"/>
</dbReference>
<protein>
    <submittedName>
        <fullName evidence="3">Uncharacterized protein</fullName>
    </submittedName>
</protein>
<dbReference type="SUPFAM" id="SSF140990">
    <property type="entry name" value="FtsH protease domain-like"/>
    <property type="match status" value="1"/>
</dbReference>
<proteinExistence type="predicted"/>
<dbReference type="Gene3D" id="1.20.58.760">
    <property type="entry name" value="Peptidase M41"/>
    <property type="match status" value="1"/>
</dbReference>
<name>C1E7H2_MICCC</name>
<dbReference type="GO" id="GO:0004176">
    <property type="term" value="F:ATP-dependent peptidase activity"/>
    <property type="evidence" value="ECO:0007669"/>
    <property type="project" value="InterPro"/>
</dbReference>
<dbReference type="PANTHER" id="PTHR33471:SF7">
    <property type="entry name" value="ATP-DEPENDENT ZINC METALLOPROTEASE-RELATED"/>
    <property type="match status" value="1"/>
</dbReference>
<keyword evidence="4" id="KW-1185">Reference proteome</keyword>
<dbReference type="STRING" id="296587.C1E7H2"/>
<dbReference type="OMA" id="EITRWAV"/>
<organism evidence="3 4">
    <name type="scientific">Micromonas commoda (strain RCC299 / NOUM17 / CCMP2709)</name>
    <name type="common">Picoplanktonic green alga</name>
    <dbReference type="NCBI Taxonomy" id="296587"/>
    <lineage>
        <taxon>Eukaryota</taxon>
        <taxon>Viridiplantae</taxon>
        <taxon>Chlorophyta</taxon>
        <taxon>Mamiellophyceae</taxon>
        <taxon>Mamiellales</taxon>
        <taxon>Mamiellaceae</taxon>
        <taxon>Micromonas</taxon>
    </lineage>
</organism>
<feature type="transmembrane region" description="Helical" evidence="2">
    <location>
        <begin position="203"/>
        <end position="227"/>
    </location>
</feature>
<keyword evidence="2" id="KW-0812">Transmembrane</keyword>
<dbReference type="EMBL" id="CP001327">
    <property type="protein sequence ID" value="ACO64332.1"/>
    <property type="molecule type" value="Genomic_DNA"/>
</dbReference>
<evidence type="ECO:0000313" key="4">
    <source>
        <dbReference type="Proteomes" id="UP000002009"/>
    </source>
</evidence>
<dbReference type="OrthoDB" id="66620at2759"/>
<dbReference type="InterPro" id="IPR037219">
    <property type="entry name" value="Peptidase_M41-like"/>
</dbReference>
<feature type="transmembrane region" description="Helical" evidence="2">
    <location>
        <begin position="247"/>
        <end position="269"/>
    </location>
</feature>
<sequence length="389" mass="41362">MNSLSIATTANAVRLAGKTAPPRQRSRVPVPGRFVGTSSSLRRSLTLGAGARRRASLVVNAEGSSSVDVVSPDVESDAVPDVAPIGAAEGYVKLAKCLDAIKDLPPSERAEAAENATGTVRSVLNGMKAAGETSRWDCYPELTRRNIFPNELNQMGVKNSSQIGQPNNTNDFNFIVGVTMSTSFLALIVGATLPGDWGAFGSYLIGGISLAVLAVGSTAPGLLQVAIDRFARISPEYRNRIARHEAAHFLVGYMLGVPVAGYSLGLGAAHTDFLEAKLERKVYGKIAISEKTMLPLACVSMAGVAAEALAFEDVRGQEADLRDLQRILNKAEPKLSDQSQQQVTRWAVWQAASMLKRHEASFDALTRAMEEGASVADCLKVIEAAPKPQ</sequence>
<dbReference type="GO" id="GO:0005524">
    <property type="term" value="F:ATP binding"/>
    <property type="evidence" value="ECO:0007669"/>
    <property type="project" value="InterPro"/>
</dbReference>
<dbReference type="FunCoup" id="C1E7H2">
    <property type="interactions" value="601"/>
</dbReference>
<dbReference type="eggNOG" id="ENOG502QWEW">
    <property type="taxonomic scope" value="Eukaryota"/>
</dbReference>
<evidence type="ECO:0000256" key="2">
    <source>
        <dbReference type="SAM" id="Phobius"/>
    </source>
</evidence>
<dbReference type="AlphaFoldDB" id="C1E7H2"/>